<dbReference type="FunFam" id="3.40.50.150:FF:000041">
    <property type="entry name" value="Ribosomal RNA small subunit methyltransferase G"/>
    <property type="match status" value="1"/>
</dbReference>
<dbReference type="STRING" id="930128.SAMN05192532_102719"/>
<dbReference type="CDD" id="cd02440">
    <property type="entry name" value="AdoMet_MTases"/>
    <property type="match status" value="1"/>
</dbReference>
<evidence type="ECO:0000256" key="5">
    <source>
        <dbReference type="ARBA" id="ARBA00022691"/>
    </source>
</evidence>
<accession>A0A1I2C5N1</accession>
<comment type="subcellular location">
    <subcellularLocation>
        <location evidence="6">Cytoplasm</location>
    </subcellularLocation>
</comment>
<evidence type="ECO:0000313" key="7">
    <source>
        <dbReference type="EMBL" id="SFE63498.1"/>
    </source>
</evidence>
<evidence type="ECO:0000256" key="1">
    <source>
        <dbReference type="ARBA" id="ARBA00022490"/>
    </source>
</evidence>
<feature type="binding site" evidence="6">
    <location>
        <begin position="128"/>
        <end position="129"/>
    </location>
    <ligand>
        <name>S-adenosyl-L-methionine</name>
        <dbReference type="ChEBI" id="CHEBI:59789"/>
    </ligand>
</feature>
<dbReference type="Proteomes" id="UP000199516">
    <property type="component" value="Unassembled WGS sequence"/>
</dbReference>
<dbReference type="GO" id="GO:0005829">
    <property type="term" value="C:cytosol"/>
    <property type="evidence" value="ECO:0007669"/>
    <property type="project" value="TreeGrafter"/>
</dbReference>
<evidence type="ECO:0000256" key="6">
    <source>
        <dbReference type="HAMAP-Rule" id="MF_00074"/>
    </source>
</evidence>
<dbReference type="InterPro" id="IPR003682">
    <property type="entry name" value="rRNA_ssu_MeTfrase_G"/>
</dbReference>
<organism evidence="7 8">
    <name type="scientific">Alteribacillus iranensis</name>
    <dbReference type="NCBI Taxonomy" id="930128"/>
    <lineage>
        <taxon>Bacteria</taxon>
        <taxon>Bacillati</taxon>
        <taxon>Bacillota</taxon>
        <taxon>Bacilli</taxon>
        <taxon>Bacillales</taxon>
        <taxon>Bacillaceae</taxon>
        <taxon>Alteribacillus</taxon>
    </lineage>
</organism>
<protein>
    <recommendedName>
        <fullName evidence="6">Ribosomal RNA small subunit methyltransferase G</fullName>
        <ecNumber evidence="6">2.1.1.-</ecNumber>
    </recommendedName>
    <alternativeName>
        <fullName evidence="6">16S rRNA 7-methylguanosine methyltransferase</fullName>
        <shortName evidence="6">16S rRNA m7G methyltransferase</shortName>
    </alternativeName>
</protein>
<dbReference type="PIRSF" id="PIRSF003078">
    <property type="entry name" value="GidB"/>
    <property type="match status" value="1"/>
</dbReference>
<dbReference type="PANTHER" id="PTHR31760">
    <property type="entry name" value="S-ADENOSYL-L-METHIONINE-DEPENDENT METHYLTRANSFERASES SUPERFAMILY PROTEIN"/>
    <property type="match status" value="1"/>
</dbReference>
<feature type="binding site" evidence="6">
    <location>
        <position position="77"/>
    </location>
    <ligand>
        <name>S-adenosyl-L-methionine</name>
        <dbReference type="ChEBI" id="CHEBI:59789"/>
    </ligand>
</feature>
<dbReference type="Pfam" id="PF02527">
    <property type="entry name" value="GidB"/>
    <property type="match status" value="1"/>
</dbReference>
<dbReference type="EMBL" id="FONT01000002">
    <property type="protein sequence ID" value="SFE63498.1"/>
    <property type="molecule type" value="Genomic_DNA"/>
</dbReference>
<comment type="similarity">
    <text evidence="6">Belongs to the methyltransferase superfamily. RNA methyltransferase RsmG family.</text>
</comment>
<feature type="binding site" evidence="6">
    <location>
        <position position="82"/>
    </location>
    <ligand>
        <name>S-adenosyl-L-methionine</name>
        <dbReference type="ChEBI" id="CHEBI:59789"/>
    </ligand>
</feature>
<dbReference type="OrthoDB" id="9808773at2"/>
<comment type="function">
    <text evidence="6">Specifically methylates the N7 position of guanine in position 535 of 16S rRNA.</text>
</comment>
<keyword evidence="5 6" id="KW-0949">S-adenosyl-L-methionine</keyword>
<dbReference type="SUPFAM" id="SSF53335">
    <property type="entry name" value="S-adenosyl-L-methionine-dependent methyltransferases"/>
    <property type="match status" value="1"/>
</dbReference>
<evidence type="ECO:0000256" key="2">
    <source>
        <dbReference type="ARBA" id="ARBA00022552"/>
    </source>
</evidence>
<proteinExistence type="inferred from homology"/>
<dbReference type="InterPro" id="IPR029063">
    <property type="entry name" value="SAM-dependent_MTases_sf"/>
</dbReference>
<reference evidence="7 8" key="1">
    <citation type="submission" date="2016-10" db="EMBL/GenBank/DDBJ databases">
        <authorList>
            <person name="de Groot N.N."/>
        </authorList>
    </citation>
    <scope>NUCLEOTIDE SEQUENCE [LARGE SCALE GENOMIC DNA]</scope>
    <source>
        <strain evidence="7 8">DSM 23995</strain>
    </source>
</reference>
<name>A0A1I2C5N1_9BACI</name>
<dbReference type="Gene3D" id="3.40.50.150">
    <property type="entry name" value="Vaccinia Virus protein VP39"/>
    <property type="match status" value="1"/>
</dbReference>
<dbReference type="RefSeq" id="WP_091659656.1">
    <property type="nucleotide sequence ID" value="NZ_FONT01000002.1"/>
</dbReference>
<gene>
    <name evidence="6" type="primary">rsmG</name>
    <name evidence="7" type="ORF">SAMN05192532_102719</name>
</gene>
<dbReference type="PANTHER" id="PTHR31760:SF0">
    <property type="entry name" value="S-ADENOSYL-L-METHIONINE-DEPENDENT METHYLTRANSFERASES SUPERFAMILY PROTEIN"/>
    <property type="match status" value="1"/>
</dbReference>
<dbReference type="HAMAP" id="MF_00074">
    <property type="entry name" value="16SrRNA_methyltr_G"/>
    <property type="match status" value="1"/>
</dbReference>
<evidence type="ECO:0000256" key="4">
    <source>
        <dbReference type="ARBA" id="ARBA00022679"/>
    </source>
</evidence>
<keyword evidence="2 6" id="KW-0698">rRNA processing</keyword>
<evidence type="ECO:0000313" key="8">
    <source>
        <dbReference type="Proteomes" id="UP000199516"/>
    </source>
</evidence>
<evidence type="ECO:0000256" key="3">
    <source>
        <dbReference type="ARBA" id="ARBA00022603"/>
    </source>
</evidence>
<dbReference type="AlphaFoldDB" id="A0A1I2C5N1"/>
<dbReference type="NCBIfam" id="TIGR00138">
    <property type="entry name" value="rsmG_gidB"/>
    <property type="match status" value="1"/>
</dbReference>
<dbReference type="GO" id="GO:0070043">
    <property type="term" value="F:rRNA (guanine-N7-)-methyltransferase activity"/>
    <property type="evidence" value="ECO:0007669"/>
    <property type="project" value="UniProtKB-UniRule"/>
</dbReference>
<keyword evidence="3 6" id="KW-0489">Methyltransferase</keyword>
<comment type="caution">
    <text evidence="6">Lacks conserved residue(s) required for the propagation of feature annotation.</text>
</comment>
<feature type="binding site" evidence="6">
    <location>
        <position position="147"/>
    </location>
    <ligand>
        <name>S-adenosyl-L-methionine</name>
        <dbReference type="ChEBI" id="CHEBI:59789"/>
    </ligand>
</feature>
<dbReference type="EC" id="2.1.1.-" evidence="6"/>
<keyword evidence="4 6" id="KW-0808">Transferase</keyword>
<keyword evidence="1 6" id="KW-0963">Cytoplasm</keyword>
<keyword evidence="8" id="KW-1185">Reference proteome</keyword>
<sequence>MSKLLFPEWLKKEGITLTEDQMNQFDRYYQLLIEWNNKMNLTSITEEDEVYEKHFYDSLTASFAYSFHDAARVVDIGAGAGFPSLPINICFPHLHIVIIDSLKKRIAFLEELVRELQLKNVTLLHGRAEDYGRDRNHRDSYDVAIARAVARMPVLTELCTPFVKTGGVFLAMKGASGIEEQKEANKAIQALQCKWEEPYASKLPNENSKRYILTVKKMKATPKAYPRKAGTPAKKPIL</sequence>